<dbReference type="PRINTS" id="PR00080">
    <property type="entry name" value="SDRFAMILY"/>
</dbReference>
<comment type="caution">
    <text evidence="3">The sequence shown here is derived from an EMBL/GenBank/DDBJ whole genome shotgun (WGS) entry which is preliminary data.</text>
</comment>
<proteinExistence type="inferred from homology"/>
<dbReference type="GO" id="GO:0016491">
    <property type="term" value="F:oxidoreductase activity"/>
    <property type="evidence" value="ECO:0007669"/>
    <property type="project" value="UniProtKB-KW"/>
</dbReference>
<evidence type="ECO:0000313" key="3">
    <source>
        <dbReference type="EMBL" id="TDQ34606.1"/>
    </source>
</evidence>
<organism evidence="3 4">
    <name type="scientific">Aureibacillus halotolerans</name>
    <dbReference type="NCBI Taxonomy" id="1508390"/>
    <lineage>
        <taxon>Bacteria</taxon>
        <taxon>Bacillati</taxon>
        <taxon>Bacillota</taxon>
        <taxon>Bacilli</taxon>
        <taxon>Bacillales</taxon>
        <taxon>Bacillaceae</taxon>
        <taxon>Aureibacillus</taxon>
    </lineage>
</organism>
<dbReference type="InterPro" id="IPR002347">
    <property type="entry name" value="SDR_fam"/>
</dbReference>
<keyword evidence="4" id="KW-1185">Reference proteome</keyword>
<keyword evidence="2" id="KW-0560">Oxidoreductase</keyword>
<dbReference type="EMBL" id="SNYJ01000024">
    <property type="protein sequence ID" value="TDQ34606.1"/>
    <property type="molecule type" value="Genomic_DNA"/>
</dbReference>
<dbReference type="PANTHER" id="PTHR24321:SF8">
    <property type="entry name" value="ESTRADIOL 17-BETA-DEHYDROGENASE 8-RELATED"/>
    <property type="match status" value="1"/>
</dbReference>
<name>A0A4V3D4C4_9BACI</name>
<dbReference type="Proteomes" id="UP000295632">
    <property type="component" value="Unassembled WGS sequence"/>
</dbReference>
<gene>
    <name evidence="3" type="ORF">EV213_12424</name>
</gene>
<dbReference type="PRINTS" id="PR00081">
    <property type="entry name" value="GDHRDH"/>
</dbReference>
<dbReference type="NCBIfam" id="NF005559">
    <property type="entry name" value="PRK07231.1"/>
    <property type="match status" value="1"/>
</dbReference>
<comment type="similarity">
    <text evidence="1">Belongs to the short-chain dehydrogenases/reductases (SDR) family.</text>
</comment>
<evidence type="ECO:0000313" key="4">
    <source>
        <dbReference type="Proteomes" id="UP000295632"/>
    </source>
</evidence>
<protein>
    <submittedName>
        <fullName evidence="3">NAD(P)-dependent dehydrogenase (Short-subunit alcohol dehydrogenase family)</fullName>
    </submittedName>
</protein>
<sequence length="250" mass="26151">MKKQHVAIITGGGSGLGQAVALKLAESNVQLSIVDISEEGGNDTVRLVKEKGASAIFIKADVSKAEDVKNYVDKTLDTYGVITMFYNNAGISGPGTKFAENTIEQIDQVIGINLQGALYGLRYVVEAMLKNGGGSIVNTSSTAGLVGQQTVGTYSATKHAMIGITKTIVAEYASEGIRVNAIAPGATETQMVKEYMEKNPNAADIAVNPVPQKRLGTPEEVAELVAFLLGDKAPYINGAVVPIDGGFTSI</sequence>
<dbReference type="AlphaFoldDB" id="A0A4V3D4C4"/>
<dbReference type="Gene3D" id="3.40.50.720">
    <property type="entry name" value="NAD(P)-binding Rossmann-like Domain"/>
    <property type="match status" value="1"/>
</dbReference>
<evidence type="ECO:0000256" key="1">
    <source>
        <dbReference type="ARBA" id="ARBA00006484"/>
    </source>
</evidence>
<evidence type="ECO:0000256" key="2">
    <source>
        <dbReference type="ARBA" id="ARBA00023002"/>
    </source>
</evidence>
<dbReference type="Pfam" id="PF13561">
    <property type="entry name" value="adh_short_C2"/>
    <property type="match status" value="1"/>
</dbReference>
<dbReference type="SUPFAM" id="SSF51735">
    <property type="entry name" value="NAD(P)-binding Rossmann-fold domains"/>
    <property type="match status" value="1"/>
</dbReference>
<dbReference type="CDD" id="cd05233">
    <property type="entry name" value="SDR_c"/>
    <property type="match status" value="1"/>
</dbReference>
<accession>A0A4V3D4C4</accession>
<dbReference type="GO" id="GO:0008206">
    <property type="term" value="P:bile acid metabolic process"/>
    <property type="evidence" value="ECO:0007669"/>
    <property type="project" value="UniProtKB-ARBA"/>
</dbReference>
<dbReference type="OrthoDB" id="306388at2"/>
<dbReference type="PANTHER" id="PTHR24321">
    <property type="entry name" value="DEHYDROGENASES, SHORT CHAIN"/>
    <property type="match status" value="1"/>
</dbReference>
<dbReference type="FunFam" id="3.40.50.720:FF:000084">
    <property type="entry name" value="Short-chain dehydrogenase reductase"/>
    <property type="match status" value="1"/>
</dbReference>
<dbReference type="InterPro" id="IPR036291">
    <property type="entry name" value="NAD(P)-bd_dom_sf"/>
</dbReference>
<dbReference type="RefSeq" id="WP_133582116.1">
    <property type="nucleotide sequence ID" value="NZ_SNYJ01000024.1"/>
</dbReference>
<reference evidence="3 4" key="1">
    <citation type="submission" date="2019-03" db="EMBL/GenBank/DDBJ databases">
        <title>Genomic Encyclopedia of Type Strains, Phase IV (KMG-IV): sequencing the most valuable type-strain genomes for metagenomic binning, comparative biology and taxonomic classification.</title>
        <authorList>
            <person name="Goeker M."/>
        </authorList>
    </citation>
    <scope>NUCLEOTIDE SEQUENCE [LARGE SCALE GENOMIC DNA]</scope>
    <source>
        <strain evidence="3 4">DSM 28697</strain>
    </source>
</reference>